<dbReference type="PANTHER" id="PTHR28259:SF1">
    <property type="entry name" value="FLUORIDE EXPORT PROTEIN 1-RELATED"/>
    <property type="match status" value="1"/>
</dbReference>
<feature type="transmembrane region" description="Helical" evidence="11">
    <location>
        <begin position="70"/>
        <end position="88"/>
    </location>
</feature>
<keyword evidence="2 11" id="KW-1003">Cell membrane</keyword>
<protein>
    <recommendedName>
        <fullName evidence="11">Fluoride-specific ion channel FluC</fullName>
    </recommendedName>
</protein>
<comment type="activity regulation">
    <text evidence="11">Na(+) is not transported, but it plays an essential structural role and its presence is essential for fluoride channel function.</text>
</comment>
<evidence type="ECO:0000256" key="5">
    <source>
        <dbReference type="ARBA" id="ARBA00022989"/>
    </source>
</evidence>
<comment type="subcellular location">
    <subcellularLocation>
        <location evidence="1 11">Cell membrane</location>
        <topology evidence="1 11">Multi-pass membrane protein</topology>
    </subcellularLocation>
</comment>
<feature type="binding site" evidence="11">
    <location>
        <position position="78"/>
    </location>
    <ligand>
        <name>Na(+)</name>
        <dbReference type="ChEBI" id="CHEBI:29101"/>
        <note>structural</note>
    </ligand>
</feature>
<dbReference type="PANTHER" id="PTHR28259">
    <property type="entry name" value="FLUORIDE EXPORT PROTEIN 1-RELATED"/>
    <property type="match status" value="1"/>
</dbReference>
<comment type="similarity">
    <text evidence="9 11">Belongs to the fluoride channel Fluc/FEX (TC 1.A.43) family.</text>
</comment>
<proteinExistence type="inferred from homology"/>
<comment type="caution">
    <text evidence="12">The sequence shown here is derived from an EMBL/GenBank/DDBJ whole genome shotgun (WGS) entry which is preliminary data.</text>
</comment>
<evidence type="ECO:0000256" key="8">
    <source>
        <dbReference type="ARBA" id="ARBA00023303"/>
    </source>
</evidence>
<evidence type="ECO:0000256" key="10">
    <source>
        <dbReference type="ARBA" id="ARBA00035585"/>
    </source>
</evidence>
<feature type="binding site" evidence="11">
    <location>
        <position position="81"/>
    </location>
    <ligand>
        <name>Na(+)</name>
        <dbReference type="ChEBI" id="CHEBI:29101"/>
        <note>structural</note>
    </ligand>
</feature>
<keyword evidence="4 11" id="KW-0812">Transmembrane</keyword>
<evidence type="ECO:0000256" key="7">
    <source>
        <dbReference type="ARBA" id="ARBA00023136"/>
    </source>
</evidence>
<dbReference type="HAMAP" id="MF_00454">
    <property type="entry name" value="FluC"/>
    <property type="match status" value="1"/>
</dbReference>
<feature type="transmembrane region" description="Helical" evidence="11">
    <location>
        <begin position="5"/>
        <end position="26"/>
    </location>
</feature>
<keyword evidence="11" id="KW-0479">Metal-binding</keyword>
<dbReference type="GO" id="GO:0046872">
    <property type="term" value="F:metal ion binding"/>
    <property type="evidence" value="ECO:0007669"/>
    <property type="project" value="UniProtKB-KW"/>
</dbReference>
<evidence type="ECO:0000313" key="12">
    <source>
        <dbReference type="EMBL" id="PVX49953.1"/>
    </source>
</evidence>
<dbReference type="NCBIfam" id="TIGR00494">
    <property type="entry name" value="crcB"/>
    <property type="match status" value="1"/>
</dbReference>
<accession>A0A7L4UPG9</accession>
<feature type="transmembrane region" description="Helical" evidence="11">
    <location>
        <begin position="38"/>
        <end position="58"/>
    </location>
</feature>
<evidence type="ECO:0000256" key="4">
    <source>
        <dbReference type="ARBA" id="ARBA00022692"/>
    </source>
</evidence>
<keyword evidence="8 11" id="KW-0407">Ion channel</keyword>
<keyword evidence="13" id="KW-1185">Reference proteome</keyword>
<evidence type="ECO:0000256" key="2">
    <source>
        <dbReference type="ARBA" id="ARBA00022475"/>
    </source>
</evidence>
<keyword evidence="3" id="KW-0997">Cell inner membrane</keyword>
<keyword evidence="7 11" id="KW-0472">Membrane</keyword>
<dbReference type="GO" id="GO:0140114">
    <property type="term" value="P:cellular detoxification of fluoride"/>
    <property type="evidence" value="ECO:0007669"/>
    <property type="project" value="UniProtKB-UniRule"/>
</dbReference>
<evidence type="ECO:0000256" key="3">
    <source>
        <dbReference type="ARBA" id="ARBA00022519"/>
    </source>
</evidence>
<evidence type="ECO:0000256" key="9">
    <source>
        <dbReference type="ARBA" id="ARBA00035120"/>
    </source>
</evidence>
<dbReference type="Pfam" id="PF02537">
    <property type="entry name" value="CRCB"/>
    <property type="match status" value="1"/>
</dbReference>
<gene>
    <name evidence="11" type="primary">fluC</name>
    <name evidence="11" type="synonym">crcB</name>
    <name evidence="12" type="ORF">C7377_1593</name>
</gene>
<dbReference type="EMBL" id="QENZ01000005">
    <property type="protein sequence ID" value="PVX49953.1"/>
    <property type="molecule type" value="Genomic_DNA"/>
</dbReference>
<evidence type="ECO:0000256" key="11">
    <source>
        <dbReference type="HAMAP-Rule" id="MF_00454"/>
    </source>
</evidence>
<keyword evidence="11" id="KW-0813">Transport</keyword>
<dbReference type="OrthoDB" id="9815830at2"/>
<dbReference type="Proteomes" id="UP000251835">
    <property type="component" value="Unassembled WGS sequence"/>
</dbReference>
<name>A0A7L4UPG9_BALHA</name>
<evidence type="ECO:0000313" key="13">
    <source>
        <dbReference type="Proteomes" id="UP000251835"/>
    </source>
</evidence>
<keyword evidence="11" id="KW-0915">Sodium</keyword>
<evidence type="ECO:0000256" key="1">
    <source>
        <dbReference type="ARBA" id="ARBA00004651"/>
    </source>
</evidence>
<comment type="catalytic activity">
    <reaction evidence="10">
        <text>fluoride(in) = fluoride(out)</text>
        <dbReference type="Rhea" id="RHEA:76159"/>
        <dbReference type="ChEBI" id="CHEBI:17051"/>
    </reaction>
    <physiologicalReaction direction="left-to-right" evidence="10">
        <dbReference type="Rhea" id="RHEA:76160"/>
    </physiologicalReaction>
</comment>
<dbReference type="GO" id="GO:0062054">
    <property type="term" value="F:fluoride channel activity"/>
    <property type="evidence" value="ECO:0007669"/>
    <property type="project" value="UniProtKB-UniRule"/>
</dbReference>
<dbReference type="RefSeq" id="WP_116496814.1">
    <property type="nucleotide sequence ID" value="NZ_QENZ01000005.1"/>
</dbReference>
<comment type="function">
    <text evidence="11">Fluoride-specific ion channel. Important for reducing fluoride concentration in the cell, thus reducing its toxicity.</text>
</comment>
<keyword evidence="6 11" id="KW-0406">Ion transport</keyword>
<dbReference type="InterPro" id="IPR003691">
    <property type="entry name" value="FluC"/>
</dbReference>
<organism evidence="12 13">
    <name type="scientific">Balneicella halophila</name>
    <dbReference type="NCBI Taxonomy" id="1537566"/>
    <lineage>
        <taxon>Bacteria</taxon>
        <taxon>Pseudomonadati</taxon>
        <taxon>Bacteroidota</taxon>
        <taxon>Bacteroidia</taxon>
        <taxon>Bacteroidales</taxon>
        <taxon>Balneicellaceae</taxon>
        <taxon>Balneicella</taxon>
    </lineage>
</organism>
<sequence>MLKNILIVGFGGFIGSILRYMVSWLFMNNSANKTLFPWGTFTVNIIGCLLIGLLWGMMDTYDWFSEELRLFLMVGFCGGFTTFSSYAFEGLIIGKSNLTLSFVYMGISLLTGLLFVYLGHALIKVIS</sequence>
<dbReference type="GO" id="GO:0005886">
    <property type="term" value="C:plasma membrane"/>
    <property type="evidence" value="ECO:0007669"/>
    <property type="project" value="UniProtKB-SubCell"/>
</dbReference>
<keyword evidence="5 11" id="KW-1133">Transmembrane helix</keyword>
<feature type="transmembrane region" description="Helical" evidence="11">
    <location>
        <begin position="100"/>
        <end position="123"/>
    </location>
</feature>
<evidence type="ECO:0000256" key="6">
    <source>
        <dbReference type="ARBA" id="ARBA00023065"/>
    </source>
</evidence>
<reference evidence="12 13" key="1">
    <citation type="submission" date="2018-05" db="EMBL/GenBank/DDBJ databases">
        <title>Genomic Encyclopedia of Type Strains, Phase IV (KMG-IV): sequencing the most valuable type-strain genomes for metagenomic binning, comparative biology and taxonomic classification.</title>
        <authorList>
            <person name="Goeker M."/>
        </authorList>
    </citation>
    <scope>NUCLEOTIDE SEQUENCE [LARGE SCALE GENOMIC DNA]</scope>
    <source>
        <strain evidence="12 13">DSM 28579</strain>
    </source>
</reference>
<dbReference type="AlphaFoldDB" id="A0A7L4UPG9"/>